<dbReference type="GO" id="GO:0160150">
    <property type="term" value="F:tRNA pseudouridine(13) synthase activity"/>
    <property type="evidence" value="ECO:0007669"/>
    <property type="project" value="UniProtKB-EC"/>
</dbReference>
<dbReference type="InterPro" id="IPR001656">
    <property type="entry name" value="PsdUridine_synth_TruD"/>
</dbReference>
<dbReference type="Pfam" id="PF01142">
    <property type="entry name" value="TruD"/>
    <property type="match status" value="2"/>
</dbReference>
<comment type="catalytic activity">
    <reaction evidence="4">
        <text>uridine(13) in tRNA = pseudouridine(13) in tRNA</text>
        <dbReference type="Rhea" id="RHEA:42540"/>
        <dbReference type="Rhea" id="RHEA-COMP:10105"/>
        <dbReference type="Rhea" id="RHEA-COMP:10106"/>
        <dbReference type="ChEBI" id="CHEBI:65314"/>
        <dbReference type="ChEBI" id="CHEBI:65315"/>
        <dbReference type="EC" id="5.4.99.27"/>
    </reaction>
</comment>
<evidence type="ECO:0000313" key="7">
    <source>
        <dbReference type="Proteomes" id="UP001302477"/>
    </source>
</evidence>
<dbReference type="RefSeq" id="WP_318953654.1">
    <property type="nucleotide sequence ID" value="NZ_CP137555.1"/>
</dbReference>
<keyword evidence="3 4" id="KW-0413">Isomerase</keyword>
<dbReference type="SUPFAM" id="SSF55120">
    <property type="entry name" value="Pseudouridine synthase"/>
    <property type="match status" value="1"/>
</dbReference>
<comment type="function">
    <text evidence="4">Responsible for synthesis of pseudouridine from uracil-13 in transfer RNAs.</text>
</comment>
<evidence type="ECO:0000256" key="1">
    <source>
        <dbReference type="ARBA" id="ARBA00007953"/>
    </source>
</evidence>
<keyword evidence="7" id="KW-1185">Reference proteome</keyword>
<gene>
    <name evidence="4" type="primary">truD</name>
    <name evidence="6" type="ORF">R5R33_15755</name>
</gene>
<dbReference type="GO" id="GO:0005829">
    <property type="term" value="C:cytosol"/>
    <property type="evidence" value="ECO:0007669"/>
    <property type="project" value="TreeGrafter"/>
</dbReference>
<dbReference type="CDD" id="cd02575">
    <property type="entry name" value="PseudoU_synth_EcTruD"/>
    <property type="match status" value="1"/>
</dbReference>
<proteinExistence type="inferred from homology"/>
<dbReference type="EC" id="5.4.99.27" evidence="4"/>
<dbReference type="HAMAP" id="MF_01082">
    <property type="entry name" value="TruD"/>
    <property type="match status" value="1"/>
</dbReference>
<evidence type="ECO:0000313" key="6">
    <source>
        <dbReference type="EMBL" id="WOX05180.1"/>
    </source>
</evidence>
<dbReference type="InterPro" id="IPR050170">
    <property type="entry name" value="TruD_pseudoU_synthase"/>
</dbReference>
<keyword evidence="2 4" id="KW-0819">tRNA processing</keyword>
<dbReference type="KEGG" id="mpaf:R5R33_15755"/>
<accession>A0AAU0MWY2</accession>
<evidence type="ECO:0000256" key="3">
    <source>
        <dbReference type="ARBA" id="ARBA00023235"/>
    </source>
</evidence>
<feature type="domain" description="TRUD" evidence="5">
    <location>
        <begin position="159"/>
        <end position="329"/>
    </location>
</feature>
<dbReference type="Proteomes" id="UP001302477">
    <property type="component" value="Chromosome"/>
</dbReference>
<dbReference type="PANTHER" id="PTHR47811:SF1">
    <property type="entry name" value="TRNA PSEUDOURIDINE SYNTHASE D"/>
    <property type="match status" value="1"/>
</dbReference>
<dbReference type="Gene3D" id="3.30.2350.20">
    <property type="entry name" value="TruD, catalytic domain"/>
    <property type="match status" value="2"/>
</dbReference>
<dbReference type="PROSITE" id="PS50984">
    <property type="entry name" value="TRUD"/>
    <property type="match status" value="1"/>
</dbReference>
<organism evidence="6 7">
    <name type="scientific">Microbulbifer pacificus</name>
    <dbReference type="NCBI Taxonomy" id="407164"/>
    <lineage>
        <taxon>Bacteria</taxon>
        <taxon>Pseudomonadati</taxon>
        <taxon>Pseudomonadota</taxon>
        <taxon>Gammaproteobacteria</taxon>
        <taxon>Cellvibrionales</taxon>
        <taxon>Microbulbiferaceae</taxon>
        <taxon>Microbulbifer</taxon>
    </lineage>
</organism>
<dbReference type="InterPro" id="IPR020119">
    <property type="entry name" value="PsdUridine_synth_TruD_CS"/>
</dbReference>
<sequence length="329" mass="37094">MSDNTQDWNLDWPRALGGAAITADFRSEPEDFVVDELAAPAEGEGEHVYLHIRKRGANTGYVAQQLAQLAGVQSNDVGFFGLKDRHAVTTQWFSVWLAQKPEPDWKSLENEEVQVLQHFRGQRKLRRGEHLGNRFQIRLRNVQGDRAAAEAVLQHIADGVPNYFGEQRFGHDGGNLDLVETMLAEQGAGKRRRTPRNQKAFAMSAARSWLFNQVLARRIEQGNWQALLEGEPESFPSGPLWGRGRNLAADAQLNLESEAMEPWKSWCDWLEHCGLSQERRALVLQPLGFQYLWQGDDLTVSFALPPGTFATALLREVAELVNQSDRAIK</sequence>
<dbReference type="PROSITE" id="PS01268">
    <property type="entry name" value="UPF0024"/>
    <property type="match status" value="1"/>
</dbReference>
<dbReference type="InterPro" id="IPR020103">
    <property type="entry name" value="PsdUridine_synth_cat_dom_sf"/>
</dbReference>
<dbReference type="GO" id="GO:0003723">
    <property type="term" value="F:RNA binding"/>
    <property type="evidence" value="ECO:0007669"/>
    <property type="project" value="InterPro"/>
</dbReference>
<evidence type="ECO:0000256" key="4">
    <source>
        <dbReference type="HAMAP-Rule" id="MF_01082"/>
    </source>
</evidence>
<dbReference type="AlphaFoldDB" id="A0AAU0MWY2"/>
<feature type="active site" description="Nucleophile" evidence="4">
    <location>
        <position position="84"/>
    </location>
</feature>
<evidence type="ECO:0000256" key="2">
    <source>
        <dbReference type="ARBA" id="ARBA00022694"/>
    </source>
</evidence>
<dbReference type="InterPro" id="IPR011760">
    <property type="entry name" value="PsdUridine_synth_TruD_insert"/>
</dbReference>
<name>A0AAU0MWY2_9GAMM</name>
<reference evidence="6 7" key="1">
    <citation type="submission" date="2023-10" db="EMBL/GenBank/DDBJ databases">
        <title>Description of Microbulbifer bruguierae sp. nov., isolated from the sediments of mangrove plant Bruguiera sexangula and comparative genomic analyses of the genus Microbulbifer.</title>
        <authorList>
            <person name="Long M."/>
        </authorList>
    </citation>
    <scope>NUCLEOTIDE SEQUENCE [LARGE SCALE GENOMIC DNA]</scope>
    <source>
        <strain evidence="6 7">SPO729</strain>
    </source>
</reference>
<protein>
    <recommendedName>
        <fullName evidence="4">tRNA pseudouridine synthase D</fullName>
        <ecNumber evidence="4">5.4.99.27</ecNumber>
    </recommendedName>
    <alternativeName>
        <fullName evidence="4">tRNA pseudouridine(13) synthase</fullName>
    </alternativeName>
    <alternativeName>
        <fullName evidence="4">tRNA pseudouridylate synthase D</fullName>
    </alternativeName>
    <alternativeName>
        <fullName evidence="4">tRNA-uridine isomerase D</fullName>
    </alternativeName>
</protein>
<dbReference type="EMBL" id="CP137555">
    <property type="protein sequence ID" value="WOX05180.1"/>
    <property type="molecule type" value="Genomic_DNA"/>
</dbReference>
<dbReference type="PANTHER" id="PTHR47811">
    <property type="entry name" value="TRNA PSEUDOURIDINE SYNTHASE D"/>
    <property type="match status" value="1"/>
</dbReference>
<comment type="similarity">
    <text evidence="1 4">Belongs to the pseudouridine synthase TruD family.</text>
</comment>
<evidence type="ECO:0000259" key="5">
    <source>
        <dbReference type="PROSITE" id="PS50984"/>
    </source>
</evidence>
<dbReference type="InterPro" id="IPR042214">
    <property type="entry name" value="TruD_catalytic"/>
</dbReference>
<dbReference type="GO" id="GO:0031119">
    <property type="term" value="P:tRNA pseudouridine synthesis"/>
    <property type="evidence" value="ECO:0007669"/>
    <property type="project" value="UniProtKB-UniRule"/>
</dbReference>